<organism evidence="2 3">
    <name type="scientific">Immersiella caudata</name>
    <dbReference type="NCBI Taxonomy" id="314043"/>
    <lineage>
        <taxon>Eukaryota</taxon>
        <taxon>Fungi</taxon>
        <taxon>Dikarya</taxon>
        <taxon>Ascomycota</taxon>
        <taxon>Pezizomycotina</taxon>
        <taxon>Sordariomycetes</taxon>
        <taxon>Sordariomycetidae</taxon>
        <taxon>Sordariales</taxon>
        <taxon>Lasiosphaeriaceae</taxon>
        <taxon>Immersiella</taxon>
    </lineage>
</organism>
<proteinExistence type="predicted"/>
<dbReference type="Proteomes" id="UP001175000">
    <property type="component" value="Unassembled WGS sequence"/>
</dbReference>
<evidence type="ECO:0000256" key="1">
    <source>
        <dbReference type="SAM" id="MobiDB-lite"/>
    </source>
</evidence>
<sequence length="251" mass="27421">MLAATAGPESAFAGCTASPLGAQQSRRRGLGTARVYRCAFSMENTGTGDDPNTTWPSDIAVFCNGKTCELLRLQVVRFFHHHHHSRKQGILLSAHHQPALHRELSTLQLHGVGSLSTEKGHVVHPRRGTNRAGSMSACSRRGRGARTNCFEIPNAHHGPELTWHPCRVDGMRWRGLSGCTTATPARGLTLPMTSGRHPRWLPCSIHHPSPAPQPPAAPPLQELQRCATIADGHAPQRWERLFREGSAHLAN</sequence>
<protein>
    <submittedName>
        <fullName evidence="2">Uncharacterized protein</fullName>
    </submittedName>
</protein>
<accession>A0AA40BU13</accession>
<evidence type="ECO:0000313" key="2">
    <source>
        <dbReference type="EMBL" id="KAK0613612.1"/>
    </source>
</evidence>
<name>A0AA40BU13_9PEZI</name>
<keyword evidence="3" id="KW-1185">Reference proteome</keyword>
<feature type="region of interest" description="Disordered" evidence="1">
    <location>
        <begin position="117"/>
        <end position="139"/>
    </location>
</feature>
<dbReference type="AlphaFoldDB" id="A0AA40BU13"/>
<dbReference type="EMBL" id="JAULSU010000006">
    <property type="protein sequence ID" value="KAK0613612.1"/>
    <property type="molecule type" value="Genomic_DNA"/>
</dbReference>
<comment type="caution">
    <text evidence="2">The sequence shown here is derived from an EMBL/GenBank/DDBJ whole genome shotgun (WGS) entry which is preliminary data.</text>
</comment>
<reference evidence="2" key="1">
    <citation type="submission" date="2023-06" db="EMBL/GenBank/DDBJ databases">
        <title>Genome-scale phylogeny and comparative genomics of the fungal order Sordariales.</title>
        <authorList>
            <consortium name="Lawrence Berkeley National Laboratory"/>
            <person name="Hensen N."/>
            <person name="Bonometti L."/>
            <person name="Westerberg I."/>
            <person name="Brannstrom I.O."/>
            <person name="Guillou S."/>
            <person name="Cros-Aarteil S."/>
            <person name="Calhoun S."/>
            <person name="Haridas S."/>
            <person name="Kuo A."/>
            <person name="Mondo S."/>
            <person name="Pangilinan J."/>
            <person name="Riley R."/>
            <person name="Labutti K."/>
            <person name="Andreopoulos B."/>
            <person name="Lipzen A."/>
            <person name="Chen C."/>
            <person name="Yanf M."/>
            <person name="Daum C."/>
            <person name="Ng V."/>
            <person name="Clum A."/>
            <person name="Steindorff A."/>
            <person name="Ohm R."/>
            <person name="Martin F."/>
            <person name="Silar P."/>
            <person name="Natvig D."/>
            <person name="Lalanne C."/>
            <person name="Gautier V."/>
            <person name="Ament-Velasquez S.L."/>
            <person name="Kruys A."/>
            <person name="Hutchinson M.I."/>
            <person name="Powell A.J."/>
            <person name="Barry K."/>
            <person name="Miller A.N."/>
            <person name="Grigoriev I.V."/>
            <person name="Debuchy R."/>
            <person name="Gladieux P."/>
            <person name="Thoren M.H."/>
            <person name="Johannesson H."/>
        </authorList>
    </citation>
    <scope>NUCLEOTIDE SEQUENCE</scope>
    <source>
        <strain evidence="2">CBS 606.72</strain>
    </source>
</reference>
<gene>
    <name evidence="2" type="ORF">B0T14DRAFT_282213</name>
</gene>
<evidence type="ECO:0000313" key="3">
    <source>
        <dbReference type="Proteomes" id="UP001175000"/>
    </source>
</evidence>